<dbReference type="CDD" id="cd07377">
    <property type="entry name" value="WHTH_GntR"/>
    <property type="match status" value="1"/>
</dbReference>
<feature type="domain" description="HTH gntR-type" evidence="5">
    <location>
        <begin position="11"/>
        <end position="78"/>
    </location>
</feature>
<dbReference type="PANTHER" id="PTHR43537:SF45">
    <property type="entry name" value="GNTR FAMILY REGULATORY PROTEIN"/>
    <property type="match status" value="1"/>
</dbReference>
<dbReference type="InterPro" id="IPR011711">
    <property type="entry name" value="GntR_C"/>
</dbReference>
<organism evidence="6 7">
    <name type="scientific">Brevibacterium casei</name>
    <dbReference type="NCBI Taxonomy" id="33889"/>
    <lineage>
        <taxon>Bacteria</taxon>
        <taxon>Bacillati</taxon>
        <taxon>Actinomycetota</taxon>
        <taxon>Actinomycetes</taxon>
        <taxon>Micrococcales</taxon>
        <taxon>Brevibacteriaceae</taxon>
        <taxon>Brevibacterium</taxon>
    </lineage>
</organism>
<reference evidence="6 7" key="1">
    <citation type="submission" date="2020-12" db="EMBL/GenBank/DDBJ databases">
        <title>FDA dAtabase for Regulatory Grade micrObial Sequences (FDA-ARGOS): Supporting development and validation of Infectious Disease Dx tests.</title>
        <authorList>
            <person name="Sproer C."/>
            <person name="Gronow S."/>
            <person name="Severitt S."/>
            <person name="Schroder I."/>
            <person name="Tallon L."/>
            <person name="Sadzewicz L."/>
            <person name="Zhao X."/>
            <person name="Boylan J."/>
            <person name="Ott S."/>
            <person name="Bowen H."/>
            <person name="Vavikolanu K."/>
            <person name="Mehta A."/>
            <person name="Aluvathingal J."/>
            <person name="Nadendla S."/>
            <person name="Lowell S."/>
            <person name="Myers T."/>
            <person name="Yan Y."/>
            <person name="Sichtig H."/>
        </authorList>
    </citation>
    <scope>NUCLEOTIDE SEQUENCE [LARGE SCALE GENOMIC DNA]</scope>
    <source>
        <strain evidence="6 7">FDAARGOS_990</strain>
    </source>
</reference>
<dbReference type="PANTHER" id="PTHR43537">
    <property type="entry name" value="TRANSCRIPTIONAL REGULATOR, GNTR FAMILY"/>
    <property type="match status" value="1"/>
</dbReference>
<dbReference type="Pfam" id="PF07729">
    <property type="entry name" value="FCD"/>
    <property type="match status" value="1"/>
</dbReference>
<name>A0A7T4DJG5_9MICO</name>
<dbReference type="Proteomes" id="UP000595374">
    <property type="component" value="Chromosome"/>
</dbReference>
<dbReference type="GO" id="GO:0003677">
    <property type="term" value="F:DNA binding"/>
    <property type="evidence" value="ECO:0007669"/>
    <property type="project" value="UniProtKB-KW"/>
</dbReference>
<keyword evidence="2" id="KW-0238">DNA-binding</keyword>
<dbReference type="SUPFAM" id="SSF46785">
    <property type="entry name" value="Winged helix' DNA-binding domain"/>
    <property type="match status" value="1"/>
</dbReference>
<dbReference type="Pfam" id="PF00392">
    <property type="entry name" value="GntR"/>
    <property type="match status" value="1"/>
</dbReference>
<dbReference type="SMART" id="SM00345">
    <property type="entry name" value="HTH_GNTR"/>
    <property type="match status" value="1"/>
</dbReference>
<evidence type="ECO:0000313" key="7">
    <source>
        <dbReference type="Proteomes" id="UP000595374"/>
    </source>
</evidence>
<dbReference type="SUPFAM" id="SSF48008">
    <property type="entry name" value="GntR ligand-binding domain-like"/>
    <property type="match status" value="1"/>
</dbReference>
<gene>
    <name evidence="6" type="ORF">I6H47_05645</name>
</gene>
<dbReference type="InterPro" id="IPR036388">
    <property type="entry name" value="WH-like_DNA-bd_sf"/>
</dbReference>
<evidence type="ECO:0000313" key="6">
    <source>
        <dbReference type="EMBL" id="QQB15425.1"/>
    </source>
</evidence>
<evidence type="ECO:0000256" key="4">
    <source>
        <dbReference type="SAM" id="MobiDB-lite"/>
    </source>
</evidence>
<evidence type="ECO:0000256" key="3">
    <source>
        <dbReference type="ARBA" id="ARBA00023163"/>
    </source>
</evidence>
<evidence type="ECO:0000259" key="5">
    <source>
        <dbReference type="PROSITE" id="PS50949"/>
    </source>
</evidence>
<feature type="compositionally biased region" description="Low complexity" evidence="4">
    <location>
        <begin position="218"/>
        <end position="237"/>
    </location>
</feature>
<dbReference type="Gene3D" id="1.10.10.10">
    <property type="entry name" value="Winged helix-like DNA-binding domain superfamily/Winged helix DNA-binding domain"/>
    <property type="match status" value="1"/>
</dbReference>
<feature type="region of interest" description="Disordered" evidence="4">
    <location>
        <begin position="218"/>
        <end position="255"/>
    </location>
</feature>
<dbReference type="SMART" id="SM00895">
    <property type="entry name" value="FCD"/>
    <property type="match status" value="1"/>
</dbReference>
<keyword evidence="1" id="KW-0805">Transcription regulation</keyword>
<dbReference type="AlphaFoldDB" id="A0A7T4DJG5"/>
<dbReference type="GO" id="GO:0003700">
    <property type="term" value="F:DNA-binding transcription factor activity"/>
    <property type="evidence" value="ECO:0007669"/>
    <property type="project" value="InterPro"/>
</dbReference>
<evidence type="ECO:0000256" key="1">
    <source>
        <dbReference type="ARBA" id="ARBA00023015"/>
    </source>
</evidence>
<dbReference type="InterPro" id="IPR008920">
    <property type="entry name" value="TF_FadR/GntR_C"/>
</dbReference>
<sequence length="255" mass="27025">MASLPRLDRPQNLRQSVLNSLRTAIITGELAEGQLVSAPVLGEQLGVSATPVREAMMDLSREGLVETVKNKGFRVTTMTEKDLDDLAQIRLLVEPPVMHAVAANITEEAFPELMRIADACTRGAAEEDLTAYLANDREFHAQVLAFADNPQLTELATSLRQRTRLYGIAGLAKEGKLVDSAREHHELIRLLRDRDGAGAEALLRAHIGHARSIWATGTTEAAGSEAADSEAAGATGSPESAETHGSAAAGGSGAT</sequence>
<proteinExistence type="predicted"/>
<dbReference type="PROSITE" id="PS50949">
    <property type="entry name" value="HTH_GNTR"/>
    <property type="match status" value="1"/>
</dbReference>
<evidence type="ECO:0000256" key="2">
    <source>
        <dbReference type="ARBA" id="ARBA00023125"/>
    </source>
</evidence>
<accession>A0A7T4DJG5</accession>
<keyword evidence="3" id="KW-0804">Transcription</keyword>
<dbReference type="Gene3D" id="1.20.120.530">
    <property type="entry name" value="GntR ligand-binding domain-like"/>
    <property type="match status" value="1"/>
</dbReference>
<dbReference type="InterPro" id="IPR036390">
    <property type="entry name" value="WH_DNA-bd_sf"/>
</dbReference>
<dbReference type="InterPro" id="IPR000524">
    <property type="entry name" value="Tscrpt_reg_HTH_GntR"/>
</dbReference>
<dbReference type="RefSeq" id="WP_198500413.1">
    <property type="nucleotide sequence ID" value="NZ_CP065989.1"/>
</dbReference>
<protein>
    <submittedName>
        <fullName evidence="6">GntR family transcriptional regulator</fullName>
    </submittedName>
</protein>
<dbReference type="EMBL" id="CP065989">
    <property type="protein sequence ID" value="QQB15425.1"/>
    <property type="molecule type" value="Genomic_DNA"/>
</dbReference>